<organism evidence="11 12">
    <name type="scientific">Atractosteus spatula</name>
    <name type="common">Alligator gar</name>
    <name type="synonym">Lepisosteus spatula</name>
    <dbReference type="NCBI Taxonomy" id="7917"/>
    <lineage>
        <taxon>Eukaryota</taxon>
        <taxon>Metazoa</taxon>
        <taxon>Chordata</taxon>
        <taxon>Craniata</taxon>
        <taxon>Vertebrata</taxon>
        <taxon>Euteleostomi</taxon>
        <taxon>Actinopterygii</taxon>
        <taxon>Neopterygii</taxon>
        <taxon>Holostei</taxon>
        <taxon>Semionotiformes</taxon>
        <taxon>Lepisosteidae</taxon>
        <taxon>Atractosteus</taxon>
    </lineage>
</organism>
<evidence type="ECO:0000259" key="10">
    <source>
        <dbReference type="PROSITE" id="PS50287"/>
    </source>
</evidence>
<evidence type="ECO:0000256" key="3">
    <source>
        <dbReference type="ARBA" id="ARBA00022729"/>
    </source>
</evidence>
<keyword evidence="9" id="KW-0472">Membrane</keyword>
<dbReference type="PANTHER" id="PTHR48071">
    <property type="entry name" value="SRCR DOMAIN-CONTAINING PROTEIN"/>
    <property type="match status" value="1"/>
</dbReference>
<keyword evidence="5 7" id="KW-1015">Disulfide bond</keyword>
<evidence type="ECO:0000256" key="1">
    <source>
        <dbReference type="ARBA" id="ARBA00004613"/>
    </source>
</evidence>
<accession>A0A8J7P5Q9</accession>
<dbReference type="GO" id="GO:0005615">
    <property type="term" value="C:extracellular space"/>
    <property type="evidence" value="ECO:0007669"/>
    <property type="project" value="TreeGrafter"/>
</dbReference>
<feature type="non-terminal residue" evidence="11">
    <location>
        <position position="1"/>
    </location>
</feature>
<dbReference type="InterPro" id="IPR001190">
    <property type="entry name" value="SRCR"/>
</dbReference>
<evidence type="ECO:0000256" key="9">
    <source>
        <dbReference type="SAM" id="Phobius"/>
    </source>
</evidence>
<dbReference type="Gene3D" id="3.10.250.10">
    <property type="entry name" value="SRCR-like domain"/>
    <property type="match status" value="1"/>
</dbReference>
<evidence type="ECO:0000256" key="5">
    <source>
        <dbReference type="ARBA" id="ARBA00023157"/>
    </source>
</evidence>
<comment type="caution">
    <text evidence="7">Lacks conserved residue(s) required for the propagation of feature annotation.</text>
</comment>
<feature type="domain" description="SRCR" evidence="10">
    <location>
        <begin position="1"/>
        <end position="71"/>
    </location>
</feature>
<dbReference type="SMART" id="SM00202">
    <property type="entry name" value="SR"/>
    <property type="match status" value="1"/>
</dbReference>
<keyword evidence="12" id="KW-1185">Reference proteome</keyword>
<evidence type="ECO:0000256" key="7">
    <source>
        <dbReference type="PROSITE-ProRule" id="PRU00196"/>
    </source>
</evidence>
<sequence>MSEDTVSLICQELNCGKSGRVVDSAPRRDSAPHWLDELKCRPHDSTLWHCPSSAWNQNQCTDSEVALITCSGSTRTTPQTQPLGGLSASPLVLLLLGALLFVVLALLVGQLIQNRKLRKALSKGALTPYHDAVYEEIEYKLAREGTYSAPRRGRFLSDELPSGYDDVEDSEGDPVPEESIPSLKEEIPEYYDDAVTVPQSPGALSGELMSSVKEETPEYYDDAVTIPQSPDALSGELMSSVKEEAPEYYDDDVTVPQSPDTVSGRLLSDEAPSGYSDVGDSEGDPTSGFLHPGPGVDRVLPTLPSEEGAPAPDRTDYDDVGDESQGEDGCCETDRAVWEKLLLQV</sequence>
<keyword evidence="9" id="KW-1133">Transmembrane helix</keyword>
<feature type="non-terminal residue" evidence="11">
    <location>
        <position position="345"/>
    </location>
</feature>
<dbReference type="AlphaFoldDB" id="A0A8J7P5Q9"/>
<dbReference type="Pfam" id="PF00530">
    <property type="entry name" value="SRCR"/>
    <property type="match status" value="1"/>
</dbReference>
<protein>
    <submittedName>
        <fullName evidence="11">WC11 protein</fullName>
    </submittedName>
</protein>
<keyword evidence="6" id="KW-0325">Glycoprotein</keyword>
<feature type="transmembrane region" description="Helical" evidence="9">
    <location>
        <begin position="91"/>
        <end position="112"/>
    </location>
</feature>
<comment type="caution">
    <text evidence="11">The sequence shown here is derived from an EMBL/GenBank/DDBJ whole genome shotgun (WGS) entry which is preliminary data.</text>
</comment>
<dbReference type="EMBL" id="JAAWVO010066124">
    <property type="protein sequence ID" value="MBN3323626.1"/>
    <property type="molecule type" value="Genomic_DNA"/>
</dbReference>
<dbReference type="GO" id="GO:0005886">
    <property type="term" value="C:plasma membrane"/>
    <property type="evidence" value="ECO:0007669"/>
    <property type="project" value="TreeGrafter"/>
</dbReference>
<evidence type="ECO:0000313" key="11">
    <source>
        <dbReference type="EMBL" id="MBN3323626.1"/>
    </source>
</evidence>
<gene>
    <name evidence="11" type="primary">Wc11_5</name>
    <name evidence="11" type="ORF">GTO95_0012905</name>
</gene>
<keyword evidence="4" id="KW-0677">Repeat</keyword>
<dbReference type="PANTHER" id="PTHR48071:SF15">
    <property type="entry name" value="SRCR DOMAIN-CONTAINING PROTEIN"/>
    <property type="match status" value="1"/>
</dbReference>
<keyword evidence="9" id="KW-0812">Transmembrane</keyword>
<comment type="subcellular location">
    <subcellularLocation>
        <location evidence="1">Secreted</location>
    </subcellularLocation>
</comment>
<feature type="region of interest" description="Disordered" evidence="8">
    <location>
        <begin position="153"/>
        <end position="179"/>
    </location>
</feature>
<name>A0A8J7P5Q9_ATRSP</name>
<dbReference type="Proteomes" id="UP000736164">
    <property type="component" value="Unassembled WGS sequence"/>
</dbReference>
<reference evidence="11" key="1">
    <citation type="journal article" date="2021" name="Cell">
        <title>Tracing the genetic footprints of vertebrate landing in non-teleost ray-finned fishes.</title>
        <authorList>
            <person name="Bi X."/>
            <person name="Wang K."/>
            <person name="Yang L."/>
            <person name="Pan H."/>
            <person name="Jiang H."/>
            <person name="Wei Q."/>
            <person name="Fang M."/>
            <person name="Yu H."/>
            <person name="Zhu C."/>
            <person name="Cai Y."/>
            <person name="He Y."/>
            <person name="Gan X."/>
            <person name="Zeng H."/>
            <person name="Yu D."/>
            <person name="Zhu Y."/>
            <person name="Jiang H."/>
            <person name="Qiu Q."/>
            <person name="Yang H."/>
            <person name="Zhang Y.E."/>
            <person name="Wang W."/>
            <person name="Zhu M."/>
            <person name="He S."/>
            <person name="Zhang G."/>
        </authorList>
    </citation>
    <scope>NUCLEOTIDE SEQUENCE</scope>
    <source>
        <strain evidence="11">Allg_001</strain>
    </source>
</reference>
<dbReference type="PROSITE" id="PS50287">
    <property type="entry name" value="SRCR_2"/>
    <property type="match status" value="1"/>
</dbReference>
<feature type="region of interest" description="Disordered" evidence="8">
    <location>
        <begin position="247"/>
        <end position="332"/>
    </location>
</feature>
<evidence type="ECO:0000256" key="6">
    <source>
        <dbReference type="ARBA" id="ARBA00023180"/>
    </source>
</evidence>
<feature type="compositionally biased region" description="Acidic residues" evidence="8">
    <location>
        <begin position="165"/>
        <end position="176"/>
    </location>
</feature>
<evidence type="ECO:0000256" key="4">
    <source>
        <dbReference type="ARBA" id="ARBA00022737"/>
    </source>
</evidence>
<dbReference type="GO" id="GO:0004252">
    <property type="term" value="F:serine-type endopeptidase activity"/>
    <property type="evidence" value="ECO:0007669"/>
    <property type="project" value="TreeGrafter"/>
</dbReference>
<evidence type="ECO:0000313" key="12">
    <source>
        <dbReference type="Proteomes" id="UP000736164"/>
    </source>
</evidence>
<feature type="disulfide bond" evidence="7">
    <location>
        <begin position="40"/>
        <end position="50"/>
    </location>
</feature>
<dbReference type="GO" id="GO:0031638">
    <property type="term" value="P:zymogen activation"/>
    <property type="evidence" value="ECO:0007669"/>
    <property type="project" value="TreeGrafter"/>
</dbReference>
<dbReference type="InterPro" id="IPR036772">
    <property type="entry name" value="SRCR-like_dom_sf"/>
</dbReference>
<keyword evidence="3" id="KW-0732">Signal</keyword>
<proteinExistence type="predicted"/>
<keyword evidence="2" id="KW-0964">Secreted</keyword>
<feature type="compositionally biased region" description="Acidic residues" evidence="8">
    <location>
        <begin position="316"/>
        <end position="331"/>
    </location>
</feature>
<evidence type="ECO:0000256" key="2">
    <source>
        <dbReference type="ARBA" id="ARBA00022525"/>
    </source>
</evidence>
<evidence type="ECO:0000256" key="8">
    <source>
        <dbReference type="SAM" id="MobiDB-lite"/>
    </source>
</evidence>
<dbReference type="SUPFAM" id="SSF56487">
    <property type="entry name" value="SRCR-like"/>
    <property type="match status" value="1"/>
</dbReference>